<name>F5Y8U1_LEAAZ</name>
<reference evidence="2 3" key="2">
    <citation type="journal article" date="2011" name="ISME J.">
        <title>RNA-seq reveals cooperative metabolic interactions between two termite-gut spirochete species in co-culture.</title>
        <authorList>
            <person name="Rosenthal A.Z."/>
            <person name="Matson E.G."/>
            <person name="Eldar A."/>
            <person name="Leadbetter J.R."/>
        </authorList>
    </citation>
    <scope>NUCLEOTIDE SEQUENCE [LARGE SCALE GENOMIC DNA]</scope>
    <source>
        <strain evidence="3">ATCC BAA-888 / DSM 13862 / ZAS-9</strain>
    </source>
</reference>
<keyword evidence="1" id="KW-1133">Transmembrane helix</keyword>
<sequence>MRPARLAWAKPYLGIFKMRLIAGMQYRAAAWAGVATQLFWGGIQLLVFWAFYRSMKPGAQEPMAFGQLADFVWLRQAFLALVMLWAQDNELLEMIAGGNVAYELCRPLSLYSFWFSRMLAYRISRTLLRCLPIFLIALLLPEPWRFHLPPDFFAVSLFVPSLIFASLLVTAISMFVCILTFISLSPYGARLFVGVAAEFLMGALLPIPFMPEALQKALNVLPFRYIADFPFRVYSGNISGDEALIGLGIQVSWTLVLVGLGIWGFKSVQKRLVVQGG</sequence>
<dbReference type="HOGENOM" id="CLU_084465_0_1_12"/>
<protein>
    <submittedName>
        <fullName evidence="2">Putative membrane protein</fullName>
    </submittedName>
</protein>
<evidence type="ECO:0000256" key="1">
    <source>
        <dbReference type="SAM" id="Phobius"/>
    </source>
</evidence>
<evidence type="ECO:0000313" key="3">
    <source>
        <dbReference type="Proteomes" id="UP000009222"/>
    </source>
</evidence>
<feature type="transmembrane region" description="Helical" evidence="1">
    <location>
        <begin position="191"/>
        <end position="209"/>
    </location>
</feature>
<dbReference type="eggNOG" id="COG4587">
    <property type="taxonomic scope" value="Bacteria"/>
</dbReference>
<dbReference type="PANTHER" id="PTHR36832:SF2">
    <property type="entry name" value="INTEGRAL MEMBRANE PROTEIN"/>
    <property type="match status" value="1"/>
</dbReference>
<keyword evidence="1" id="KW-0812">Transmembrane</keyword>
<feature type="transmembrane region" description="Helical" evidence="1">
    <location>
        <begin position="64"/>
        <end position="86"/>
    </location>
</feature>
<dbReference type="InParanoid" id="F5Y8U1"/>
<reference evidence="3" key="1">
    <citation type="submission" date="2009-12" db="EMBL/GenBank/DDBJ databases">
        <title>Complete sequence of Treponema azotonutricium strain ZAS-9.</title>
        <authorList>
            <person name="Tetu S.G."/>
            <person name="Matson E."/>
            <person name="Ren Q."/>
            <person name="Seshadri R."/>
            <person name="Elbourne L."/>
            <person name="Hassan K.A."/>
            <person name="Durkin A."/>
            <person name="Radune D."/>
            <person name="Mohamoud Y."/>
            <person name="Shay R."/>
            <person name="Jin S."/>
            <person name="Zhang X."/>
            <person name="Lucey K."/>
            <person name="Ballor N.R."/>
            <person name="Ottesen E."/>
            <person name="Rosenthal R."/>
            <person name="Allen A."/>
            <person name="Leadbetter J.R."/>
            <person name="Paulsen I.T."/>
        </authorList>
    </citation>
    <scope>NUCLEOTIDE SEQUENCE [LARGE SCALE GENOMIC DNA]</scope>
    <source>
        <strain evidence="3">ATCC BAA-888 / DSM 13862 / ZAS-9</strain>
    </source>
</reference>
<dbReference type="STRING" id="545695.TREAZ_0944"/>
<dbReference type="PANTHER" id="PTHR36832">
    <property type="entry name" value="SLR1174 PROTEIN-RELATED"/>
    <property type="match status" value="1"/>
</dbReference>
<evidence type="ECO:0000313" key="2">
    <source>
        <dbReference type="EMBL" id="AEF82581.1"/>
    </source>
</evidence>
<keyword evidence="1" id="KW-0472">Membrane</keyword>
<keyword evidence="3" id="KW-1185">Reference proteome</keyword>
<dbReference type="Proteomes" id="UP000009222">
    <property type="component" value="Chromosome"/>
</dbReference>
<dbReference type="KEGG" id="taz:TREAZ_0944"/>
<dbReference type="RefSeq" id="WP_015711038.1">
    <property type="nucleotide sequence ID" value="NC_015577.1"/>
</dbReference>
<feature type="transmembrane region" description="Helical" evidence="1">
    <location>
        <begin position="243"/>
        <end position="265"/>
    </location>
</feature>
<dbReference type="EMBL" id="CP001841">
    <property type="protein sequence ID" value="AEF82581.1"/>
    <property type="molecule type" value="Genomic_DNA"/>
</dbReference>
<feature type="transmembrane region" description="Helical" evidence="1">
    <location>
        <begin position="152"/>
        <end position="179"/>
    </location>
</feature>
<feature type="transmembrane region" description="Helical" evidence="1">
    <location>
        <begin position="28"/>
        <end position="52"/>
    </location>
</feature>
<accession>F5Y8U1</accession>
<organism evidence="2 3">
    <name type="scientific">Leadbettera azotonutricia (strain ATCC BAA-888 / DSM 13862 / ZAS-9)</name>
    <name type="common">Treponema azotonutricium</name>
    <dbReference type="NCBI Taxonomy" id="545695"/>
    <lineage>
        <taxon>Bacteria</taxon>
        <taxon>Pseudomonadati</taxon>
        <taxon>Spirochaetota</taxon>
        <taxon>Spirochaetia</taxon>
        <taxon>Spirochaetales</taxon>
        <taxon>Breznakiellaceae</taxon>
        <taxon>Leadbettera</taxon>
    </lineage>
</organism>
<proteinExistence type="predicted"/>
<feature type="transmembrane region" description="Helical" evidence="1">
    <location>
        <begin position="119"/>
        <end position="140"/>
    </location>
</feature>
<gene>
    <name evidence="2" type="ordered locus">TREAZ_0944</name>
</gene>
<dbReference type="AlphaFoldDB" id="F5Y8U1"/>